<evidence type="ECO:0000313" key="2">
    <source>
        <dbReference type="Proteomes" id="UP000823612"/>
    </source>
</evidence>
<sequence length="327" mass="36280">MRRFDAIFRFLRDVVPVPVGVMEVPWVRSLSVMAGFLFLFSCAEIVDIPLGSMDPVLVVDAKLTTDTASHVVKLNRSCDYYDPDVNSTAVSGAEVYVLADDGQRIDYYENVFTPGRYCTSADVYGEIGKNYTLHIEADADGDGVKELYEAESRMPSIPRIDSVRPLYGMGMLPFYTPDPSRLGWNIRIYAQDPPSKENYGFSFALNGRMYFDSITDIFCFPDIFTSGLYLQGLTIYFFADEPSDSTRMPALKKGDSVTMVLYSFTDAYNQYISDVNEAVSTDLPVFSAAPSNVRGNISNGAFGCFAVYAVTRGSCIIPESVETGNIR</sequence>
<proteinExistence type="predicted"/>
<reference evidence="1" key="2">
    <citation type="journal article" date="2021" name="PeerJ">
        <title>Extensive microbial diversity within the chicken gut microbiome revealed by metagenomics and culture.</title>
        <authorList>
            <person name="Gilroy R."/>
            <person name="Ravi A."/>
            <person name="Getino M."/>
            <person name="Pursley I."/>
            <person name="Horton D.L."/>
            <person name="Alikhan N.F."/>
            <person name="Baker D."/>
            <person name="Gharbi K."/>
            <person name="Hall N."/>
            <person name="Watson M."/>
            <person name="Adriaenssens E.M."/>
            <person name="Foster-Nyarko E."/>
            <person name="Jarju S."/>
            <person name="Secka A."/>
            <person name="Antonio M."/>
            <person name="Oren A."/>
            <person name="Chaudhuri R.R."/>
            <person name="La Ragione R."/>
            <person name="Hildebrand F."/>
            <person name="Pallen M.J."/>
        </authorList>
    </citation>
    <scope>NUCLEOTIDE SEQUENCE</scope>
    <source>
        <strain evidence="1">2889</strain>
    </source>
</reference>
<organism evidence="1 2">
    <name type="scientific">Candidatus Pullibacteroides excrementavium</name>
    <dbReference type="NCBI Taxonomy" id="2840905"/>
    <lineage>
        <taxon>Bacteria</taxon>
        <taxon>Pseudomonadati</taxon>
        <taxon>Bacteroidota</taxon>
        <taxon>Bacteroidia</taxon>
        <taxon>Bacteroidales</taxon>
        <taxon>Candidatus Pullibacteroides</taxon>
    </lineage>
</organism>
<dbReference type="Proteomes" id="UP000823612">
    <property type="component" value="Unassembled WGS sequence"/>
</dbReference>
<comment type="caution">
    <text evidence="1">The sequence shown here is derived from an EMBL/GenBank/DDBJ whole genome shotgun (WGS) entry which is preliminary data.</text>
</comment>
<protein>
    <submittedName>
        <fullName evidence="1">DUF4249 domain-containing protein</fullName>
    </submittedName>
</protein>
<dbReference type="Pfam" id="PF14054">
    <property type="entry name" value="DUF4249"/>
    <property type="match status" value="1"/>
</dbReference>
<gene>
    <name evidence="1" type="ORF">IAB08_08420</name>
</gene>
<dbReference type="EMBL" id="JADIMZ010000126">
    <property type="protein sequence ID" value="MBO8433296.1"/>
    <property type="molecule type" value="Genomic_DNA"/>
</dbReference>
<reference evidence="1" key="1">
    <citation type="submission" date="2020-10" db="EMBL/GenBank/DDBJ databases">
        <authorList>
            <person name="Gilroy R."/>
        </authorList>
    </citation>
    <scope>NUCLEOTIDE SEQUENCE</scope>
    <source>
        <strain evidence="1">2889</strain>
    </source>
</reference>
<accession>A0A9D9H1W0</accession>
<dbReference type="AlphaFoldDB" id="A0A9D9H1W0"/>
<evidence type="ECO:0000313" key="1">
    <source>
        <dbReference type="EMBL" id="MBO8433296.1"/>
    </source>
</evidence>
<dbReference type="InterPro" id="IPR025345">
    <property type="entry name" value="DUF4249"/>
</dbReference>
<name>A0A9D9H1W0_9BACT</name>